<keyword evidence="4" id="KW-0282">Flagellum</keyword>
<dbReference type="EMBL" id="BAABBR010000001">
    <property type="protein sequence ID" value="GAA4033906.1"/>
    <property type="molecule type" value="Genomic_DNA"/>
</dbReference>
<evidence type="ECO:0000256" key="1">
    <source>
        <dbReference type="ARBA" id="ARBA00022491"/>
    </source>
</evidence>
<keyword evidence="1" id="KW-0678">Repressor</keyword>
<dbReference type="InterPro" id="IPR009967">
    <property type="entry name" value="Flagellum_FlbT"/>
</dbReference>
<proteinExistence type="predicted"/>
<keyword evidence="5" id="KW-1185">Reference proteome</keyword>
<comment type="caution">
    <text evidence="4">The sequence shown here is derived from an EMBL/GenBank/DDBJ whole genome shotgun (WGS) entry which is preliminary data.</text>
</comment>
<evidence type="ECO:0000313" key="4">
    <source>
        <dbReference type="EMBL" id="GAA4033906.1"/>
    </source>
</evidence>
<organism evidence="4 5">
    <name type="scientific">Sphingomonas rosea</name>
    <dbReference type="NCBI Taxonomy" id="335605"/>
    <lineage>
        <taxon>Bacteria</taxon>
        <taxon>Pseudomonadati</taxon>
        <taxon>Pseudomonadota</taxon>
        <taxon>Alphaproteobacteria</taxon>
        <taxon>Sphingomonadales</taxon>
        <taxon>Sphingomonadaceae</taxon>
        <taxon>Sphingomonas</taxon>
    </lineage>
</organism>
<gene>
    <name evidence="4" type="primary">flbT</name>
    <name evidence="4" type="ORF">GCM10022281_12360</name>
</gene>
<sequence>MTLRISLRDGERVVINGAIIRSSGRTDLAIESKVTILRGREIMAPAEANTPARALYFHTMMAYLDPERIEEHHRQILGLLGGVSRLSTCETGRAAVASFAERAASADYYRALGDCRTLMRLEHDALAGVAEVAELAA</sequence>
<protein>
    <submittedName>
        <fullName evidence="4">Flagellar biosynthesis repressor FlbT</fullName>
    </submittedName>
</protein>
<accession>A0ABP7U098</accession>
<dbReference type="RefSeq" id="WP_344696158.1">
    <property type="nucleotide sequence ID" value="NZ_BAABBR010000001.1"/>
</dbReference>
<dbReference type="Pfam" id="PF07378">
    <property type="entry name" value="FlbT"/>
    <property type="match status" value="1"/>
</dbReference>
<evidence type="ECO:0000256" key="3">
    <source>
        <dbReference type="ARBA" id="ARBA00022884"/>
    </source>
</evidence>
<evidence type="ECO:0000313" key="5">
    <source>
        <dbReference type="Proteomes" id="UP001424459"/>
    </source>
</evidence>
<keyword evidence="4" id="KW-0969">Cilium</keyword>
<evidence type="ECO:0000256" key="2">
    <source>
        <dbReference type="ARBA" id="ARBA00022795"/>
    </source>
</evidence>
<keyword evidence="3" id="KW-0694">RNA-binding</keyword>
<keyword evidence="4" id="KW-0966">Cell projection</keyword>
<name>A0ABP7U098_9SPHN</name>
<reference evidence="5" key="1">
    <citation type="journal article" date="2019" name="Int. J. Syst. Evol. Microbiol.">
        <title>The Global Catalogue of Microorganisms (GCM) 10K type strain sequencing project: providing services to taxonomists for standard genome sequencing and annotation.</title>
        <authorList>
            <consortium name="The Broad Institute Genomics Platform"/>
            <consortium name="The Broad Institute Genome Sequencing Center for Infectious Disease"/>
            <person name="Wu L."/>
            <person name="Ma J."/>
        </authorList>
    </citation>
    <scope>NUCLEOTIDE SEQUENCE [LARGE SCALE GENOMIC DNA]</scope>
    <source>
        <strain evidence="5">JCM 17564</strain>
    </source>
</reference>
<dbReference type="Proteomes" id="UP001424459">
    <property type="component" value="Unassembled WGS sequence"/>
</dbReference>
<keyword evidence="2" id="KW-1005">Bacterial flagellum biogenesis</keyword>